<proteinExistence type="predicted"/>
<comment type="caution">
    <text evidence="2">The sequence shown here is derived from an EMBL/GenBank/DDBJ whole genome shotgun (WGS) entry which is preliminary data.</text>
</comment>
<name>A0A9K3IQ93_HELAN</name>
<reference evidence="2" key="1">
    <citation type="journal article" date="2017" name="Nature">
        <title>The sunflower genome provides insights into oil metabolism, flowering and Asterid evolution.</title>
        <authorList>
            <person name="Badouin H."/>
            <person name="Gouzy J."/>
            <person name="Grassa C.J."/>
            <person name="Murat F."/>
            <person name="Staton S.E."/>
            <person name="Cottret L."/>
            <person name="Lelandais-Briere C."/>
            <person name="Owens G.L."/>
            <person name="Carrere S."/>
            <person name="Mayjonade B."/>
            <person name="Legrand L."/>
            <person name="Gill N."/>
            <person name="Kane N.C."/>
            <person name="Bowers J.E."/>
            <person name="Hubner S."/>
            <person name="Bellec A."/>
            <person name="Berard A."/>
            <person name="Berges H."/>
            <person name="Blanchet N."/>
            <person name="Boniface M.C."/>
            <person name="Brunel D."/>
            <person name="Catrice O."/>
            <person name="Chaidir N."/>
            <person name="Claudel C."/>
            <person name="Donnadieu C."/>
            <person name="Faraut T."/>
            <person name="Fievet G."/>
            <person name="Helmstetter N."/>
            <person name="King M."/>
            <person name="Knapp S.J."/>
            <person name="Lai Z."/>
            <person name="Le Paslier M.C."/>
            <person name="Lippi Y."/>
            <person name="Lorenzon L."/>
            <person name="Mandel J.R."/>
            <person name="Marage G."/>
            <person name="Marchand G."/>
            <person name="Marquand E."/>
            <person name="Bret-Mestries E."/>
            <person name="Morien E."/>
            <person name="Nambeesan S."/>
            <person name="Nguyen T."/>
            <person name="Pegot-Espagnet P."/>
            <person name="Pouilly N."/>
            <person name="Raftis F."/>
            <person name="Sallet E."/>
            <person name="Schiex T."/>
            <person name="Thomas J."/>
            <person name="Vandecasteele C."/>
            <person name="Vares D."/>
            <person name="Vear F."/>
            <person name="Vautrin S."/>
            <person name="Crespi M."/>
            <person name="Mangin B."/>
            <person name="Burke J.M."/>
            <person name="Salse J."/>
            <person name="Munos S."/>
            <person name="Vincourt P."/>
            <person name="Rieseberg L.H."/>
            <person name="Langlade N.B."/>
        </authorList>
    </citation>
    <scope>NUCLEOTIDE SEQUENCE</scope>
    <source>
        <tissue evidence="2">Leaves</tissue>
    </source>
</reference>
<feature type="transmembrane region" description="Helical" evidence="1">
    <location>
        <begin position="12"/>
        <end position="35"/>
    </location>
</feature>
<dbReference type="EMBL" id="MNCJ02000322">
    <property type="protein sequence ID" value="KAF5800515.1"/>
    <property type="molecule type" value="Genomic_DNA"/>
</dbReference>
<accession>A0A9K3IQ93</accession>
<gene>
    <name evidence="2" type="ORF">HanXRQr2_Chr07g0316831</name>
</gene>
<keyword evidence="1" id="KW-1133">Transmembrane helix</keyword>
<protein>
    <submittedName>
        <fullName evidence="2">Uncharacterized protein</fullName>
    </submittedName>
</protein>
<keyword evidence="1" id="KW-0812">Transmembrane</keyword>
<keyword evidence="3" id="KW-1185">Reference proteome</keyword>
<sequence>MATNTKPMNHSFLTPSYLLPLIIFYFMSAFSNFQINGGAGGYVWWPATTDHGGCYWVR</sequence>
<organism evidence="2 3">
    <name type="scientific">Helianthus annuus</name>
    <name type="common">Common sunflower</name>
    <dbReference type="NCBI Taxonomy" id="4232"/>
    <lineage>
        <taxon>Eukaryota</taxon>
        <taxon>Viridiplantae</taxon>
        <taxon>Streptophyta</taxon>
        <taxon>Embryophyta</taxon>
        <taxon>Tracheophyta</taxon>
        <taxon>Spermatophyta</taxon>
        <taxon>Magnoliopsida</taxon>
        <taxon>eudicotyledons</taxon>
        <taxon>Gunneridae</taxon>
        <taxon>Pentapetalae</taxon>
        <taxon>asterids</taxon>
        <taxon>campanulids</taxon>
        <taxon>Asterales</taxon>
        <taxon>Asteraceae</taxon>
        <taxon>Asteroideae</taxon>
        <taxon>Heliantheae alliance</taxon>
        <taxon>Heliantheae</taxon>
        <taxon>Helianthus</taxon>
    </lineage>
</organism>
<dbReference type="AlphaFoldDB" id="A0A9K3IQ93"/>
<evidence type="ECO:0000256" key="1">
    <source>
        <dbReference type="SAM" id="Phobius"/>
    </source>
</evidence>
<keyword evidence="1" id="KW-0472">Membrane</keyword>
<evidence type="ECO:0000313" key="3">
    <source>
        <dbReference type="Proteomes" id="UP000215914"/>
    </source>
</evidence>
<dbReference type="Proteomes" id="UP000215914">
    <property type="component" value="Unassembled WGS sequence"/>
</dbReference>
<evidence type="ECO:0000313" key="2">
    <source>
        <dbReference type="EMBL" id="KAF5800515.1"/>
    </source>
</evidence>
<dbReference type="Gramene" id="mRNA:HanXRQr2_Chr07g0316831">
    <property type="protein sequence ID" value="CDS:HanXRQr2_Chr07g0316831.1"/>
    <property type="gene ID" value="HanXRQr2_Chr07g0316831"/>
</dbReference>
<reference evidence="2" key="2">
    <citation type="submission" date="2020-06" db="EMBL/GenBank/DDBJ databases">
        <title>Helianthus annuus Genome sequencing and assembly Release 2.</title>
        <authorList>
            <person name="Gouzy J."/>
            <person name="Langlade N."/>
            <person name="Munos S."/>
        </authorList>
    </citation>
    <scope>NUCLEOTIDE SEQUENCE</scope>
    <source>
        <tissue evidence="2">Leaves</tissue>
    </source>
</reference>